<feature type="region of interest" description="Disordered" evidence="1">
    <location>
        <begin position="1"/>
        <end position="51"/>
    </location>
</feature>
<dbReference type="EMBL" id="JACJIB010000005">
    <property type="protein sequence ID" value="MBA8913971.1"/>
    <property type="molecule type" value="Genomic_DNA"/>
</dbReference>
<evidence type="ECO:0000313" key="2">
    <source>
        <dbReference type="EMBL" id="MBA8913971.1"/>
    </source>
</evidence>
<accession>A0AA40S3P1</accession>
<evidence type="ECO:0000256" key="1">
    <source>
        <dbReference type="SAM" id="MobiDB-lite"/>
    </source>
</evidence>
<dbReference type="AlphaFoldDB" id="A0AA40S3P1"/>
<sequence length="115" mass="13288">MESLFAEPYRRRPASIGAKRSRRTIVEDEAGARRPSSSFRNRHRDARDVPEEKCQFRLTAYLVFGMPDPSQQDRPFPERPVRAGRRRERRETRPAPTPSGPAPDNSIRTERENAA</sequence>
<keyword evidence="3" id="KW-1185">Reference proteome</keyword>
<gene>
    <name evidence="2" type="ORF">HNR51_003062</name>
</gene>
<dbReference type="RefSeq" id="WP_182555467.1">
    <property type="nucleotide sequence ID" value="NZ_BPRF01000003.1"/>
</dbReference>
<comment type="caution">
    <text evidence="2">The sequence shown here is derived from an EMBL/GenBank/DDBJ whole genome shotgun (WGS) entry which is preliminary data.</text>
</comment>
<evidence type="ECO:0000313" key="3">
    <source>
        <dbReference type="Proteomes" id="UP000543554"/>
    </source>
</evidence>
<proteinExistence type="predicted"/>
<organism evidence="2 3">
    <name type="scientific">Methylorubrum thiocyanatum</name>
    <dbReference type="NCBI Taxonomy" id="47958"/>
    <lineage>
        <taxon>Bacteria</taxon>
        <taxon>Pseudomonadati</taxon>
        <taxon>Pseudomonadota</taxon>
        <taxon>Alphaproteobacteria</taxon>
        <taxon>Hyphomicrobiales</taxon>
        <taxon>Methylobacteriaceae</taxon>
        <taxon>Methylorubrum</taxon>
    </lineage>
</organism>
<dbReference type="Proteomes" id="UP000543554">
    <property type="component" value="Unassembled WGS sequence"/>
</dbReference>
<protein>
    <submittedName>
        <fullName evidence="2">Uncharacterized protein</fullName>
    </submittedName>
</protein>
<reference evidence="2 3" key="1">
    <citation type="submission" date="2020-08" db="EMBL/GenBank/DDBJ databases">
        <title>Genomic Encyclopedia of Type Strains, Phase IV (KMG-IV): sequencing the most valuable type-strain genomes for metagenomic binning, comparative biology and taxonomic classification.</title>
        <authorList>
            <person name="Goeker M."/>
        </authorList>
    </citation>
    <scope>NUCLEOTIDE SEQUENCE [LARGE SCALE GENOMIC DNA]</scope>
    <source>
        <strain evidence="2 3">DSM 11490</strain>
    </source>
</reference>
<name>A0AA40S3P1_9HYPH</name>
<feature type="region of interest" description="Disordered" evidence="1">
    <location>
        <begin position="65"/>
        <end position="115"/>
    </location>
</feature>